<dbReference type="EMBL" id="BTRK01000003">
    <property type="protein sequence ID" value="GMR40879.1"/>
    <property type="molecule type" value="Genomic_DNA"/>
</dbReference>
<keyword evidence="3" id="KW-1185">Reference proteome</keyword>
<proteinExistence type="predicted"/>
<accession>A0AAN5CF86</accession>
<dbReference type="Proteomes" id="UP001328107">
    <property type="component" value="Unassembled WGS sequence"/>
</dbReference>
<feature type="non-terminal residue" evidence="2">
    <location>
        <position position="119"/>
    </location>
</feature>
<evidence type="ECO:0000313" key="3">
    <source>
        <dbReference type="Proteomes" id="UP001328107"/>
    </source>
</evidence>
<feature type="non-terminal residue" evidence="2">
    <location>
        <position position="1"/>
    </location>
</feature>
<dbReference type="PANTHER" id="PTHR45580">
    <property type="entry name" value="PROTEIN CBG05369"/>
    <property type="match status" value="1"/>
</dbReference>
<evidence type="ECO:0000313" key="2">
    <source>
        <dbReference type="EMBL" id="GMR40879.1"/>
    </source>
</evidence>
<comment type="caution">
    <text evidence="2">The sequence shown here is derived from an EMBL/GenBank/DDBJ whole genome shotgun (WGS) entry which is preliminary data.</text>
</comment>
<name>A0AAN5CF86_9BILA</name>
<keyword evidence="1" id="KW-0812">Transmembrane</keyword>
<sequence>IKGLPLAPDWKKVDPDLMNYYSINKSFIDDVSPEMKFGYHRNLLEYYEEMDEYDENVTQMKRKILNTPVQYKKALILSPEKWNIIDIIIYATAITFLLFIGFKVYQFSQGNRDEDETLL</sequence>
<gene>
    <name evidence="2" type="ORF">PMAYCL1PPCAC_11074</name>
</gene>
<keyword evidence="1" id="KW-0472">Membrane</keyword>
<evidence type="ECO:0000256" key="1">
    <source>
        <dbReference type="SAM" id="Phobius"/>
    </source>
</evidence>
<keyword evidence="1" id="KW-1133">Transmembrane helix</keyword>
<dbReference type="AlphaFoldDB" id="A0AAN5CF86"/>
<organism evidence="2 3">
    <name type="scientific">Pristionchus mayeri</name>
    <dbReference type="NCBI Taxonomy" id="1317129"/>
    <lineage>
        <taxon>Eukaryota</taxon>
        <taxon>Metazoa</taxon>
        <taxon>Ecdysozoa</taxon>
        <taxon>Nematoda</taxon>
        <taxon>Chromadorea</taxon>
        <taxon>Rhabditida</taxon>
        <taxon>Rhabditina</taxon>
        <taxon>Diplogasteromorpha</taxon>
        <taxon>Diplogasteroidea</taxon>
        <taxon>Neodiplogasteridae</taxon>
        <taxon>Pristionchus</taxon>
    </lineage>
</organism>
<feature type="transmembrane region" description="Helical" evidence="1">
    <location>
        <begin position="82"/>
        <end position="102"/>
    </location>
</feature>
<reference evidence="3" key="1">
    <citation type="submission" date="2022-10" db="EMBL/GenBank/DDBJ databases">
        <title>Genome assembly of Pristionchus species.</title>
        <authorList>
            <person name="Yoshida K."/>
            <person name="Sommer R.J."/>
        </authorList>
    </citation>
    <scope>NUCLEOTIDE SEQUENCE [LARGE SCALE GENOMIC DNA]</scope>
    <source>
        <strain evidence="3">RS5460</strain>
    </source>
</reference>
<dbReference type="PANTHER" id="PTHR45580:SF6">
    <property type="entry name" value="CARBOXYLESTERASE TYPE B DOMAIN-CONTAINING PROTEIN"/>
    <property type="match status" value="1"/>
</dbReference>
<protein>
    <submittedName>
        <fullName evidence="2">Uncharacterized protein</fullName>
    </submittedName>
</protein>